<comment type="caution">
    <text evidence="1">The sequence shown here is derived from an EMBL/GenBank/DDBJ whole genome shotgun (WGS) entry which is preliminary data.</text>
</comment>
<dbReference type="AlphaFoldDB" id="A0A1F7Y1T9"/>
<proteinExistence type="predicted"/>
<sequence>MKLYSSGGKIYKFFPKVDIILEPYNIQIMSVERYLNVPVAVGIGAACDLPTLTYEVGSHLASQTECHGFNPLPEDILSDFDLKISKREGVRASGLKRDFGITRADIMIYFASFVDVHRLPEVDKLLKFEPESVKLIENVEQLAKNGSPLSLSEQLEVALDETDNDITKAVLALAIGTRAMARGVDNRLISSTQIDKDRMENWKDCVKAFGNADELEDSAGDTYHFWHGVLTGMSRQEAVDPAPICRAKQSLCDFIYNRTALATEFFRHRVYGKNGNTHELVDRLGYEVGRAFMGIYGGNSEGS</sequence>
<protein>
    <submittedName>
        <fullName evidence="1">Uncharacterized protein</fullName>
    </submittedName>
</protein>
<organism evidence="1 2">
    <name type="scientific">Candidatus Woesebacteria bacterium RIFCSPHIGHO2_01_FULL_38_9</name>
    <dbReference type="NCBI Taxonomy" id="1802492"/>
    <lineage>
        <taxon>Bacteria</taxon>
        <taxon>Candidatus Woeseibacteriota</taxon>
    </lineage>
</organism>
<evidence type="ECO:0000313" key="1">
    <source>
        <dbReference type="EMBL" id="OGM21140.1"/>
    </source>
</evidence>
<dbReference type="Proteomes" id="UP000178419">
    <property type="component" value="Unassembled WGS sequence"/>
</dbReference>
<name>A0A1F7Y1T9_9BACT</name>
<evidence type="ECO:0000313" key="2">
    <source>
        <dbReference type="Proteomes" id="UP000178419"/>
    </source>
</evidence>
<reference evidence="1 2" key="1">
    <citation type="journal article" date="2016" name="Nat. Commun.">
        <title>Thousands of microbial genomes shed light on interconnected biogeochemical processes in an aquifer system.</title>
        <authorList>
            <person name="Anantharaman K."/>
            <person name="Brown C.T."/>
            <person name="Hug L.A."/>
            <person name="Sharon I."/>
            <person name="Castelle C.J."/>
            <person name="Probst A.J."/>
            <person name="Thomas B.C."/>
            <person name="Singh A."/>
            <person name="Wilkins M.J."/>
            <person name="Karaoz U."/>
            <person name="Brodie E.L."/>
            <person name="Williams K.H."/>
            <person name="Hubbard S.S."/>
            <person name="Banfield J.F."/>
        </authorList>
    </citation>
    <scope>NUCLEOTIDE SEQUENCE [LARGE SCALE GENOMIC DNA]</scope>
</reference>
<gene>
    <name evidence="1" type="ORF">A2714_04885</name>
</gene>
<accession>A0A1F7Y1T9</accession>
<dbReference type="EMBL" id="MGGE01000025">
    <property type="protein sequence ID" value="OGM21140.1"/>
    <property type="molecule type" value="Genomic_DNA"/>
</dbReference>